<dbReference type="EMBL" id="JAHWZX010000006">
    <property type="protein sequence ID" value="MBW4330844.1"/>
    <property type="molecule type" value="Genomic_DNA"/>
</dbReference>
<comment type="caution">
    <text evidence="3">The sequence shown here is derived from an EMBL/GenBank/DDBJ whole genome shotgun (WGS) entry which is preliminary data.</text>
</comment>
<gene>
    <name evidence="3" type="ORF">KY084_08135</name>
</gene>
<proteinExistence type="predicted"/>
<sequence>MISPPGEGRRLSSSLLVTLCLTGGIGIAAPALLVAYTPTPSTQPARSHQAVTPVSAPIVPPTVLPPVEPVAIKELTPDEARAYNASVPFAGGAIAPARPFRFAGSEEDRERATDCLATAALYEAGDDTAGEKAVAQVVLNRVRHPAFPDTVCGVIFQGAERTSGCQFTFTCDGAMAHSWSQAAWKRAQDVAAQALAGSVDQTVGNATHYHTDWVVPYWSASLDKIAAVGSHLFFRWTGWWGTTPAFRMRYRGGEPRIAQLADRFDSHKSAEALADASHGTVDAATIAQAALPQPTPGDADLFLVSLDQRLDPATLRALAERACASRDYCKFMAWREDDATPDALPLSPAALSAMAFSYLRDRKRGFEKALWNCRTFPQANGDQCMNRVARSLPSKSRDFGLEKLPGSTTSHQAGAVPSGLSGVRRKPDDAATPEASPAPATRGVTGVGKR</sequence>
<evidence type="ECO:0000256" key="1">
    <source>
        <dbReference type="SAM" id="MobiDB-lite"/>
    </source>
</evidence>
<reference evidence="3 4" key="1">
    <citation type="submission" date="2021-07" db="EMBL/GenBank/DDBJ databases">
        <title>Stakelama flava sp. nov., a novel endophytic bacterium isolated from branch of Kandelia candel.</title>
        <authorList>
            <person name="Tuo L."/>
        </authorList>
    </citation>
    <scope>NUCLEOTIDE SEQUENCE [LARGE SCALE GENOMIC DNA]</scope>
    <source>
        <strain evidence="3 4">CBK3Z-3</strain>
    </source>
</reference>
<feature type="domain" description="Cell wall hydrolase SleB" evidence="2">
    <location>
        <begin position="126"/>
        <end position="234"/>
    </location>
</feature>
<dbReference type="GO" id="GO:0016787">
    <property type="term" value="F:hydrolase activity"/>
    <property type="evidence" value="ECO:0007669"/>
    <property type="project" value="UniProtKB-KW"/>
</dbReference>
<dbReference type="InterPro" id="IPR011105">
    <property type="entry name" value="Cell_wall_hydrolase_SleB"/>
</dbReference>
<feature type="compositionally biased region" description="Low complexity" evidence="1">
    <location>
        <begin position="430"/>
        <end position="441"/>
    </location>
</feature>
<keyword evidence="3" id="KW-0378">Hydrolase</keyword>
<dbReference type="Proteomes" id="UP001197214">
    <property type="component" value="Unassembled WGS sequence"/>
</dbReference>
<keyword evidence="4" id="KW-1185">Reference proteome</keyword>
<protein>
    <submittedName>
        <fullName evidence="3">Cell wall hydrolase</fullName>
    </submittedName>
</protein>
<evidence type="ECO:0000259" key="2">
    <source>
        <dbReference type="Pfam" id="PF07486"/>
    </source>
</evidence>
<feature type="region of interest" description="Disordered" evidence="1">
    <location>
        <begin position="397"/>
        <end position="450"/>
    </location>
</feature>
<evidence type="ECO:0000313" key="4">
    <source>
        <dbReference type="Proteomes" id="UP001197214"/>
    </source>
</evidence>
<evidence type="ECO:0000313" key="3">
    <source>
        <dbReference type="EMBL" id="MBW4330844.1"/>
    </source>
</evidence>
<name>A0ABS6XLQ3_9SPHN</name>
<dbReference type="RefSeq" id="WP_219237968.1">
    <property type="nucleotide sequence ID" value="NZ_JAHWZX010000006.1"/>
</dbReference>
<accession>A0ABS6XLQ3</accession>
<organism evidence="3 4">
    <name type="scientific">Stakelama flava</name>
    <dbReference type="NCBI Taxonomy" id="2860338"/>
    <lineage>
        <taxon>Bacteria</taxon>
        <taxon>Pseudomonadati</taxon>
        <taxon>Pseudomonadota</taxon>
        <taxon>Alphaproteobacteria</taxon>
        <taxon>Sphingomonadales</taxon>
        <taxon>Sphingomonadaceae</taxon>
        <taxon>Stakelama</taxon>
    </lineage>
</organism>
<dbReference type="Pfam" id="PF07486">
    <property type="entry name" value="Hydrolase_2"/>
    <property type="match status" value="1"/>
</dbReference>